<name>A0A221W4D4_9PSEU</name>
<organism evidence="1 2">
    <name type="scientific">Actinoalloteichus hoggarensis</name>
    <dbReference type="NCBI Taxonomy" id="1470176"/>
    <lineage>
        <taxon>Bacteria</taxon>
        <taxon>Bacillati</taxon>
        <taxon>Actinomycetota</taxon>
        <taxon>Actinomycetes</taxon>
        <taxon>Pseudonocardiales</taxon>
        <taxon>Pseudonocardiaceae</taxon>
        <taxon>Actinoalloteichus</taxon>
    </lineage>
</organism>
<dbReference type="AlphaFoldDB" id="A0A221W4D4"/>
<dbReference type="EMBL" id="CP022521">
    <property type="protein sequence ID" value="ASO20449.1"/>
    <property type="molecule type" value="Genomic_DNA"/>
</dbReference>
<evidence type="ECO:0000313" key="2">
    <source>
        <dbReference type="Proteomes" id="UP000204221"/>
    </source>
</evidence>
<accession>A0A221W4D4</accession>
<dbReference type="KEGG" id="ahg:AHOG_14030"/>
<gene>
    <name evidence="1" type="ORF">AHOG_14030</name>
</gene>
<dbReference type="RefSeq" id="WP_157736816.1">
    <property type="nucleotide sequence ID" value="NZ_CP022521.1"/>
</dbReference>
<protein>
    <submittedName>
        <fullName evidence="1">Uncharacterized protein</fullName>
    </submittedName>
</protein>
<sequence length="60" mass="6042">MGVASVSSGPLGTLRVGELDRASAFSHGAWVASCVDIALVVVALGLVFMLPRRTSAAALS</sequence>
<proteinExistence type="predicted"/>
<evidence type="ECO:0000313" key="1">
    <source>
        <dbReference type="EMBL" id="ASO20449.1"/>
    </source>
</evidence>
<dbReference type="Proteomes" id="UP000204221">
    <property type="component" value="Chromosome"/>
</dbReference>
<keyword evidence="2" id="KW-1185">Reference proteome</keyword>
<reference evidence="1 2" key="1">
    <citation type="submission" date="2017-07" db="EMBL/GenBank/DDBJ databases">
        <title>Complete genome sequence of Actinoalloteichus hoggarensis DSM 45943, type strain of Actinoalloteichus hoggarensis.</title>
        <authorList>
            <person name="Ruckert C."/>
            <person name="Nouioui I."/>
            <person name="Willmese J."/>
            <person name="van Wezel G."/>
            <person name="Klenk H.-P."/>
            <person name="Kalinowski J."/>
            <person name="Zotchev S.B."/>
        </authorList>
    </citation>
    <scope>NUCLEOTIDE SEQUENCE [LARGE SCALE GENOMIC DNA]</scope>
    <source>
        <strain evidence="1 2">DSM 45943</strain>
    </source>
</reference>